<dbReference type="Gene3D" id="1.10.443.10">
    <property type="entry name" value="Intergrase catalytic core"/>
    <property type="match status" value="1"/>
</dbReference>
<evidence type="ECO:0000256" key="8">
    <source>
        <dbReference type="ARBA" id="ARBA00023172"/>
    </source>
</evidence>
<dbReference type="GO" id="GO:0006313">
    <property type="term" value="P:DNA transposition"/>
    <property type="evidence" value="ECO:0007669"/>
    <property type="project" value="UniProtKB-UniRule"/>
</dbReference>
<evidence type="ECO:0000259" key="12">
    <source>
        <dbReference type="PROSITE" id="PS51900"/>
    </source>
</evidence>
<dbReference type="PROSITE" id="PS51900">
    <property type="entry name" value="CB"/>
    <property type="match status" value="1"/>
</dbReference>
<dbReference type="InterPro" id="IPR011010">
    <property type="entry name" value="DNA_brk_join_enz"/>
</dbReference>
<dbReference type="InterPro" id="IPR004107">
    <property type="entry name" value="Integrase_SAM-like_N"/>
</dbReference>
<evidence type="ECO:0000256" key="4">
    <source>
        <dbReference type="ARBA" id="ARBA00022618"/>
    </source>
</evidence>
<dbReference type="InterPro" id="IPR023009">
    <property type="entry name" value="Tyrosine_recombinase_XerC/XerD"/>
</dbReference>
<dbReference type="GO" id="GO:0007059">
    <property type="term" value="P:chromosome segregation"/>
    <property type="evidence" value="ECO:0007669"/>
    <property type="project" value="UniProtKB-UniRule"/>
</dbReference>
<evidence type="ECO:0000256" key="7">
    <source>
        <dbReference type="ARBA" id="ARBA00023125"/>
    </source>
</evidence>
<evidence type="ECO:0000256" key="3">
    <source>
        <dbReference type="ARBA" id="ARBA00022490"/>
    </source>
</evidence>
<dbReference type="PANTHER" id="PTHR30349:SF81">
    <property type="entry name" value="TYROSINE RECOMBINASE XERC"/>
    <property type="match status" value="1"/>
</dbReference>
<proteinExistence type="inferred from homology"/>
<dbReference type="GO" id="GO:0051301">
    <property type="term" value="P:cell division"/>
    <property type="evidence" value="ECO:0007669"/>
    <property type="project" value="UniProtKB-KW"/>
</dbReference>
<feature type="active site" evidence="10">
    <location>
        <position position="266"/>
    </location>
</feature>
<evidence type="ECO:0000256" key="1">
    <source>
        <dbReference type="ARBA" id="ARBA00004496"/>
    </source>
</evidence>
<feature type="active site" evidence="10">
    <location>
        <position position="243"/>
    </location>
</feature>
<keyword evidence="7 10" id="KW-0238">DNA-binding</keyword>
<protein>
    <recommendedName>
        <fullName evidence="10">Tyrosine recombinase XerC</fullName>
    </recommendedName>
</protein>
<dbReference type="CDD" id="cd00798">
    <property type="entry name" value="INT_XerDC_C"/>
    <property type="match status" value="1"/>
</dbReference>
<dbReference type="InterPro" id="IPR044068">
    <property type="entry name" value="CB"/>
</dbReference>
<keyword evidence="8 10" id="KW-0233">DNA recombination</keyword>
<reference evidence="13" key="2">
    <citation type="journal article" date="2021" name="PeerJ">
        <title>Extensive microbial diversity within the chicken gut microbiome revealed by metagenomics and culture.</title>
        <authorList>
            <person name="Gilroy R."/>
            <person name="Ravi A."/>
            <person name="Getino M."/>
            <person name="Pursley I."/>
            <person name="Horton D.L."/>
            <person name="Alikhan N.F."/>
            <person name="Baker D."/>
            <person name="Gharbi K."/>
            <person name="Hall N."/>
            <person name="Watson M."/>
            <person name="Adriaenssens E.M."/>
            <person name="Foster-Nyarko E."/>
            <person name="Jarju S."/>
            <person name="Secka A."/>
            <person name="Antonio M."/>
            <person name="Oren A."/>
            <person name="Chaudhuri R.R."/>
            <person name="La Ragione R."/>
            <person name="Hildebrand F."/>
            <person name="Pallen M.J."/>
        </authorList>
    </citation>
    <scope>NUCLEOTIDE SEQUENCE</scope>
    <source>
        <strain evidence="13">USAMLcec3-3695</strain>
    </source>
</reference>
<evidence type="ECO:0000313" key="14">
    <source>
        <dbReference type="Proteomes" id="UP000824109"/>
    </source>
</evidence>
<dbReference type="SUPFAM" id="SSF56349">
    <property type="entry name" value="DNA breaking-rejoining enzymes"/>
    <property type="match status" value="1"/>
</dbReference>
<keyword evidence="3 10" id="KW-0963">Cytoplasm</keyword>
<name>A0A9D1MD26_9FIRM</name>
<keyword evidence="4 10" id="KW-0132">Cell division</keyword>
<evidence type="ECO:0000256" key="6">
    <source>
        <dbReference type="ARBA" id="ARBA00022908"/>
    </source>
</evidence>
<evidence type="ECO:0000313" key="13">
    <source>
        <dbReference type="EMBL" id="HIU58021.1"/>
    </source>
</evidence>
<feature type="domain" description="Tyr recombinase" evidence="11">
    <location>
        <begin position="106"/>
        <end position="288"/>
    </location>
</feature>
<dbReference type="EMBL" id="DVNB01000097">
    <property type="protein sequence ID" value="HIU58021.1"/>
    <property type="molecule type" value="Genomic_DNA"/>
</dbReference>
<dbReference type="GO" id="GO:0009037">
    <property type="term" value="F:tyrosine-based site-specific recombinase activity"/>
    <property type="evidence" value="ECO:0007669"/>
    <property type="project" value="UniProtKB-UniRule"/>
</dbReference>
<reference evidence="13" key="1">
    <citation type="submission" date="2020-10" db="EMBL/GenBank/DDBJ databases">
        <authorList>
            <person name="Gilroy R."/>
        </authorList>
    </citation>
    <scope>NUCLEOTIDE SEQUENCE</scope>
    <source>
        <strain evidence="13">USAMLcec3-3695</strain>
    </source>
</reference>
<feature type="domain" description="Core-binding (CB)" evidence="12">
    <location>
        <begin position="1"/>
        <end position="85"/>
    </location>
</feature>
<dbReference type="AlphaFoldDB" id="A0A9D1MD26"/>
<feature type="active site" evidence="10">
    <location>
        <position position="240"/>
    </location>
</feature>
<keyword evidence="9 10" id="KW-0131">Cell cycle</keyword>
<feature type="active site" evidence="10">
    <location>
        <position position="169"/>
    </location>
</feature>
<dbReference type="PANTHER" id="PTHR30349">
    <property type="entry name" value="PHAGE INTEGRASE-RELATED"/>
    <property type="match status" value="1"/>
</dbReference>
<dbReference type="GO" id="GO:0005737">
    <property type="term" value="C:cytoplasm"/>
    <property type="evidence" value="ECO:0007669"/>
    <property type="project" value="UniProtKB-SubCell"/>
</dbReference>
<dbReference type="HAMAP" id="MF_01808">
    <property type="entry name" value="Recomb_XerC_XerD"/>
    <property type="match status" value="1"/>
</dbReference>
<accession>A0A9D1MD26</accession>
<dbReference type="Pfam" id="PF02899">
    <property type="entry name" value="Phage_int_SAM_1"/>
    <property type="match status" value="1"/>
</dbReference>
<dbReference type="Pfam" id="PF00589">
    <property type="entry name" value="Phage_integrase"/>
    <property type="match status" value="1"/>
</dbReference>
<feature type="active site" evidence="10">
    <location>
        <position position="146"/>
    </location>
</feature>
<comment type="function">
    <text evidence="10">Site-specific tyrosine recombinase, which acts by catalyzing the cutting and rejoining of the recombining DNA molecules. The XerC-XerD complex is essential to convert dimers of the bacterial chromosome into monomers to permit their segregation at cell division. It also contributes to the segregational stability of plasmids.</text>
</comment>
<evidence type="ECO:0000256" key="10">
    <source>
        <dbReference type="HAMAP-Rule" id="MF_01808"/>
    </source>
</evidence>
<evidence type="ECO:0000256" key="9">
    <source>
        <dbReference type="ARBA" id="ARBA00023306"/>
    </source>
</evidence>
<dbReference type="InterPro" id="IPR002104">
    <property type="entry name" value="Integrase_catalytic"/>
</dbReference>
<organism evidence="13 14">
    <name type="scientific">Candidatus Ornithomonoglobus merdipullorum</name>
    <dbReference type="NCBI Taxonomy" id="2840895"/>
    <lineage>
        <taxon>Bacteria</taxon>
        <taxon>Bacillati</taxon>
        <taxon>Bacillota</taxon>
        <taxon>Clostridia</taxon>
        <taxon>Candidatus Ornithomonoglobus</taxon>
    </lineage>
</organism>
<dbReference type="Proteomes" id="UP000824109">
    <property type="component" value="Unassembled WGS sequence"/>
</dbReference>
<comment type="subunit">
    <text evidence="10">Forms a cyclic heterotetrameric complex composed of two molecules of XerC and two molecules of XerD.</text>
</comment>
<keyword evidence="5 10" id="KW-0159">Chromosome partition</keyword>
<dbReference type="NCBIfam" id="TIGR02225">
    <property type="entry name" value="recomb_XerD"/>
    <property type="match status" value="1"/>
</dbReference>
<evidence type="ECO:0000256" key="5">
    <source>
        <dbReference type="ARBA" id="ARBA00022829"/>
    </source>
</evidence>
<dbReference type="NCBIfam" id="NF001399">
    <property type="entry name" value="PRK00283.1"/>
    <property type="match status" value="1"/>
</dbReference>
<gene>
    <name evidence="13" type="primary">xerD</name>
    <name evidence="10" type="synonym">xerC</name>
    <name evidence="13" type="ORF">IAA61_09480</name>
</gene>
<evidence type="ECO:0000256" key="2">
    <source>
        <dbReference type="ARBA" id="ARBA00010450"/>
    </source>
</evidence>
<dbReference type="GO" id="GO:0003677">
    <property type="term" value="F:DNA binding"/>
    <property type="evidence" value="ECO:0007669"/>
    <property type="project" value="UniProtKB-UniRule"/>
</dbReference>
<sequence>MDAYIDQYTDFMTRICHKSENTVESYRRDVLQYLTYLKELGITSIKKTTKTTVLSYLVALKKKGRAASTMSRALASLRSFYLYLLQNGDVDSDPTVSLMTPPVEKKPPTVLTNREVELLMEQPRLTDSKGIRDKAMLEVLYATGIRVSELIGLDIDDVNVGMGFVRCVKSRSERTVPMGHKAAEALGAYLEKSRGNLVKDESERALFVNCSGGRMSRQGFWKVIKQYQHSAGIDKEITPHSLRHSFAAHLVENGADLQSIKEMMGHADISSTQVYAYYVDEKLRKVYEHAHPRA</sequence>
<dbReference type="InterPro" id="IPR013762">
    <property type="entry name" value="Integrase-like_cat_sf"/>
</dbReference>
<evidence type="ECO:0000259" key="11">
    <source>
        <dbReference type="PROSITE" id="PS51898"/>
    </source>
</evidence>
<comment type="caution">
    <text evidence="13">The sequence shown here is derived from an EMBL/GenBank/DDBJ whole genome shotgun (WGS) entry which is preliminary data.</text>
</comment>
<keyword evidence="6 10" id="KW-0229">DNA integration</keyword>
<comment type="subcellular location">
    <subcellularLocation>
        <location evidence="1 10">Cytoplasm</location>
    </subcellularLocation>
</comment>
<dbReference type="InterPro" id="IPR011932">
    <property type="entry name" value="Recomb_XerD"/>
</dbReference>
<dbReference type="Gene3D" id="1.10.150.130">
    <property type="match status" value="1"/>
</dbReference>
<dbReference type="InterPro" id="IPR050090">
    <property type="entry name" value="Tyrosine_recombinase_XerCD"/>
</dbReference>
<comment type="similarity">
    <text evidence="2">Belongs to the 'phage' integrase family. XerD subfamily.</text>
</comment>
<comment type="similarity">
    <text evidence="10">Belongs to the 'phage' integrase family. XerC subfamily.</text>
</comment>
<dbReference type="PROSITE" id="PS51898">
    <property type="entry name" value="TYR_RECOMBINASE"/>
    <property type="match status" value="1"/>
</dbReference>
<dbReference type="InterPro" id="IPR010998">
    <property type="entry name" value="Integrase_recombinase_N"/>
</dbReference>
<feature type="active site" description="O-(3'-phospho-DNA)-tyrosine intermediate" evidence="10">
    <location>
        <position position="275"/>
    </location>
</feature>